<sequence length="1745" mass="191944">MANVSSASLSSQCARGLHKLTKQHVMKVLVLPLTVSSSVPGVCRSLEETVEMVVEESCVAELSVGNDFLESVFGLLETLREELIVGFCEDASPIPRCLVDRAEQCIARFSAYVGPGHENSEELCSEARALVKCSKTYASTCKDSESVMELRAKSLFAMETITQVCYEDRGLVAEARCTLLGQVNVQPGCNITTLQQCADPSPSANCSMEEEEKAACFLKSAGKCISTVEMQYPTSLSLFESHFKSCRPSTWPDGTPRSDTGLYRACSQSPQMCDVDAAAACLTDLVDVVGRNGSNMTEGVAQARACLEKNYYCFSSVITLLSSNITEYSQVIVHVLRVTPAWTQIESGLLIRLLNLPSFVLNALEQNAPEDLNLWNICWNMDKALGLLKSVKENFPDMDLPAFKESTENLKFIIRTLCNNFGSVAEMLQFPKQENPTCAAPAIKANINILMSRSIAEFYTNQQVGAQSVCSFFMKLNSSFSAPLQASPLSMDDCSSGLQAQVVFSMRAVHLMIRNRCEMAESGGAARCSVQAVGRCVRRLYNKYMLLGITQTQQDICNERRIAEDCVKRFSFKCDSTRMGRVGWMWRSVRRAAQRTCDQEQRASICKDNTDPDKAPCDVHKARQCSLKQFRNAINPFISKDKKCKSVAMNTECVMMSIKNCNGTKLPKLFIKPKMLKEAKMKLECDMDARQEPFGCREGCMIDSAQDCLEDFQMSMSKNMWGVFTSETCSLINDMRFCVATHTKACRIKEKRGVLRAVDKLLEKFPEHHDACVDVAKCAADFDAMVRQIKSLRPMDASGWDDFYGNDKNMSSPDNSTGSGVAKGADNDKKGAEKGDKPAGPSLEALCSRIRQKWATCVEPGLKLLPKEKYDTARAMYNSIWSAVTEQCRVTTQLTCYKCKNETDIGECEKETQTCSFDQKACLFRQSSEGNQLRYSAMCAEPKHCYNDDNVNTQVSCCTEDLCNTPADLTKSPLALEPRTCNFDYALMCALDFTMMYISTDETDCEKTSQRLSCVQRYGQTCTSAASKALVEATNDFYLELASSSCVIKPAPGDCFSLAIFSMQSILSNAYVSEGNTLCVGLRETEASVAQTIANGNCSEAGRISLEASLAFVKGIVGPHCEPGSCDAVSWADIINGKGSCSGQIFKGIKYIYKGFSELAETSPSCSLLSSYVQEAQSLLGNCKLVGFLKTKLNQLVTLVQTKCGQASSASLPAVCEGTCQTDVVLTYVKELRTTFDADSDRNATCLTLMQLERVYNVYTKSCTSVQQRDVVGTTELKLAPEIQFCEDADSSFEMELELKRDVYYRAIECQTEFQEEVSAAFLEGNQQRLCKAVADLEQCEYDLPSVFEELIMGPTTTLLTTIENAGLCPKDPGSQSSVPISKRRKRAACDVELLSNLIKQLMIPPSIATSTFESRDLFCQETVASFKKATSIKEACGGSLNAFQLMFFNVMKTTVEKNNEELCPPLRFEEQGCNLDLVDDCFKDFYTVLDYANIETESICRQARFSLQCMYRFTEKCTGAQANSARRIQSVANRMVEKIVVNKCPGLVQYLFCNGDLSTPSDGCQLEKAKKCAADATPELSQRLTQGYCQSKQEKVDCTKQSLIGCEDKDIKSVSLPTTQLNSICSIKDASLDRVCRAQSECSLDETKACVANVSCATKNAVLACVGNVSKNPQCAGNIGDYIVKHRLLEDINKGLGTSCTNVTLNAGPLAAKLCVNIASTTSLAALKIATATADEVLVWTVNS</sequence>
<dbReference type="InterPro" id="IPR045860">
    <property type="entry name" value="Snake_toxin-like_sf"/>
</dbReference>
<feature type="non-terminal residue" evidence="3">
    <location>
        <position position="1745"/>
    </location>
</feature>
<gene>
    <name evidence="3" type="ORF">ElyMa_002846100</name>
</gene>
<feature type="region of interest" description="Disordered" evidence="1">
    <location>
        <begin position="808"/>
        <end position="840"/>
    </location>
</feature>
<dbReference type="EMBL" id="BMAT01005888">
    <property type="protein sequence ID" value="GFS01741.1"/>
    <property type="molecule type" value="Genomic_DNA"/>
</dbReference>
<reference evidence="3 4" key="1">
    <citation type="journal article" date="2021" name="Elife">
        <title>Chloroplast acquisition without the gene transfer in kleptoplastic sea slugs, Plakobranchus ocellatus.</title>
        <authorList>
            <person name="Maeda T."/>
            <person name="Takahashi S."/>
            <person name="Yoshida T."/>
            <person name="Shimamura S."/>
            <person name="Takaki Y."/>
            <person name="Nagai Y."/>
            <person name="Toyoda A."/>
            <person name="Suzuki Y."/>
            <person name="Arimoto A."/>
            <person name="Ishii H."/>
            <person name="Satoh N."/>
            <person name="Nishiyama T."/>
            <person name="Hasebe M."/>
            <person name="Maruyama T."/>
            <person name="Minagawa J."/>
            <person name="Obokata J."/>
            <person name="Shigenobu S."/>
        </authorList>
    </citation>
    <scope>NUCLEOTIDE SEQUENCE [LARGE SCALE GENOMIC DNA]</scope>
</reference>
<feature type="compositionally biased region" description="Basic and acidic residues" evidence="1">
    <location>
        <begin position="825"/>
        <end position="837"/>
    </location>
</feature>
<dbReference type="Gene3D" id="2.10.60.10">
    <property type="entry name" value="CD59"/>
    <property type="match status" value="1"/>
</dbReference>
<name>A0AAV4HWC4_9GAST</name>
<keyword evidence="4" id="KW-1185">Reference proteome</keyword>
<dbReference type="Proteomes" id="UP000762676">
    <property type="component" value="Unassembled WGS sequence"/>
</dbReference>
<evidence type="ECO:0000313" key="3">
    <source>
        <dbReference type="EMBL" id="GFS01741.1"/>
    </source>
</evidence>
<dbReference type="SUPFAM" id="SSF57302">
    <property type="entry name" value="Snake toxin-like"/>
    <property type="match status" value="1"/>
</dbReference>
<evidence type="ECO:0000256" key="1">
    <source>
        <dbReference type="SAM" id="MobiDB-lite"/>
    </source>
</evidence>
<dbReference type="InterPro" id="IPR035076">
    <property type="entry name" value="Toxin/TOLIP"/>
</dbReference>
<feature type="compositionally biased region" description="Polar residues" evidence="1">
    <location>
        <begin position="808"/>
        <end position="819"/>
    </location>
</feature>
<feature type="domain" description="Snake toxin/toxin-like" evidence="2">
    <location>
        <begin position="894"/>
        <end position="964"/>
    </location>
</feature>
<protein>
    <recommendedName>
        <fullName evidence="2">Snake toxin/toxin-like domain-containing protein</fullName>
    </recommendedName>
</protein>
<comment type="caution">
    <text evidence="3">The sequence shown here is derived from an EMBL/GenBank/DDBJ whole genome shotgun (WGS) entry which is preliminary data.</text>
</comment>
<proteinExistence type="predicted"/>
<evidence type="ECO:0000313" key="4">
    <source>
        <dbReference type="Proteomes" id="UP000762676"/>
    </source>
</evidence>
<organism evidence="3 4">
    <name type="scientific">Elysia marginata</name>
    <dbReference type="NCBI Taxonomy" id="1093978"/>
    <lineage>
        <taxon>Eukaryota</taxon>
        <taxon>Metazoa</taxon>
        <taxon>Spiralia</taxon>
        <taxon>Lophotrochozoa</taxon>
        <taxon>Mollusca</taxon>
        <taxon>Gastropoda</taxon>
        <taxon>Heterobranchia</taxon>
        <taxon>Euthyneura</taxon>
        <taxon>Panpulmonata</taxon>
        <taxon>Sacoglossa</taxon>
        <taxon>Placobranchoidea</taxon>
        <taxon>Plakobranchidae</taxon>
        <taxon>Elysia</taxon>
    </lineage>
</organism>
<evidence type="ECO:0000259" key="2">
    <source>
        <dbReference type="Pfam" id="PF00087"/>
    </source>
</evidence>
<accession>A0AAV4HWC4</accession>
<dbReference type="Pfam" id="PF00087">
    <property type="entry name" value="Toxin_TOLIP"/>
    <property type="match status" value="1"/>
</dbReference>